<gene>
    <name evidence="3" type="ORF">MACH08_40280</name>
</gene>
<feature type="transmembrane region" description="Helical" evidence="1">
    <location>
        <begin position="63"/>
        <end position="84"/>
    </location>
</feature>
<evidence type="ECO:0008006" key="5">
    <source>
        <dbReference type="Google" id="ProtNLM"/>
    </source>
</evidence>
<evidence type="ECO:0000313" key="4">
    <source>
        <dbReference type="Proteomes" id="UP001275436"/>
    </source>
</evidence>
<feature type="transmembrane region" description="Helical" evidence="1">
    <location>
        <begin position="96"/>
        <end position="117"/>
    </location>
</feature>
<dbReference type="RefSeq" id="WP_317958495.1">
    <property type="nucleotide sequence ID" value="NZ_BSKO01000002.1"/>
</dbReference>
<evidence type="ECO:0000256" key="2">
    <source>
        <dbReference type="SAM" id="SignalP"/>
    </source>
</evidence>
<name>A0ABQ5TN55_9BACI</name>
<dbReference type="Proteomes" id="UP001275436">
    <property type="component" value="Unassembled WGS sequence"/>
</dbReference>
<feature type="signal peptide" evidence="2">
    <location>
        <begin position="1"/>
        <end position="22"/>
    </location>
</feature>
<protein>
    <recommendedName>
        <fullName evidence="5">Yip1 domain-containing protein</fullName>
    </recommendedName>
</protein>
<feature type="transmembrane region" description="Helical" evidence="1">
    <location>
        <begin position="172"/>
        <end position="191"/>
    </location>
</feature>
<keyword evidence="1" id="KW-1133">Transmembrane helix</keyword>
<evidence type="ECO:0000313" key="3">
    <source>
        <dbReference type="EMBL" id="GLO68244.1"/>
    </source>
</evidence>
<proteinExistence type="predicted"/>
<dbReference type="EMBL" id="BSKO01000002">
    <property type="protein sequence ID" value="GLO68244.1"/>
    <property type="molecule type" value="Genomic_DNA"/>
</dbReference>
<reference evidence="3 4" key="1">
    <citation type="submission" date="2023-02" db="EMBL/GenBank/DDBJ databases">
        <title>Oceanobacillus kimchii IFOP_LL358 isolated form Alexandrium catenella lab strain.</title>
        <authorList>
            <person name="Gajardo G."/>
            <person name="Ueki S."/>
            <person name="Maruyama F."/>
        </authorList>
    </citation>
    <scope>NUCLEOTIDE SEQUENCE [LARGE SCALE GENOMIC DNA]</scope>
    <source>
        <strain evidence="3 4">IFOP_LL358</strain>
    </source>
</reference>
<keyword evidence="1" id="KW-0472">Membrane</keyword>
<comment type="caution">
    <text evidence="3">The sequence shown here is derived from an EMBL/GenBank/DDBJ whole genome shotgun (WGS) entry which is preliminary data.</text>
</comment>
<keyword evidence="2" id="KW-0732">Signal</keyword>
<keyword evidence="1" id="KW-0812">Transmembrane</keyword>
<feature type="chain" id="PRO_5046065972" description="Yip1 domain-containing protein" evidence="2">
    <location>
        <begin position="23"/>
        <end position="193"/>
    </location>
</feature>
<sequence length="193" mass="21793">MGRLTLLIVFSCFLLFPINTSAMVNLDKIEEGKSMFDSNVNFSDSLNATTQTVNESTMIWSSIIPAIFTVIFIYFLIRFAYALFTKVGSTLKTATWGLISIPIIFIFFRVVGIFVLGENNIHNVDGYLNSIISLLSSSVFFIAIGLVFIGLLFRMSYILIKHPAYNRWSNRLFLFSVISIILSVVVEPVLYNI</sequence>
<evidence type="ECO:0000256" key="1">
    <source>
        <dbReference type="SAM" id="Phobius"/>
    </source>
</evidence>
<accession>A0ABQ5TN55</accession>
<organism evidence="3 4">
    <name type="scientific">Oceanobacillus kimchii</name>
    <dbReference type="NCBI Taxonomy" id="746691"/>
    <lineage>
        <taxon>Bacteria</taxon>
        <taxon>Bacillati</taxon>
        <taxon>Bacillota</taxon>
        <taxon>Bacilli</taxon>
        <taxon>Bacillales</taxon>
        <taxon>Bacillaceae</taxon>
        <taxon>Oceanobacillus</taxon>
    </lineage>
</organism>
<feature type="transmembrane region" description="Helical" evidence="1">
    <location>
        <begin position="137"/>
        <end position="160"/>
    </location>
</feature>
<keyword evidence="4" id="KW-1185">Reference proteome</keyword>